<reference evidence="6 7" key="1">
    <citation type="submission" date="2018-11" db="EMBL/GenBank/DDBJ databases">
        <title>Genome assembly of Steccherinum ochraceum LE-BIN_3174, the white-rot fungus of the Steccherinaceae family (The Residual Polyporoid clade, Polyporales, Basidiomycota).</title>
        <authorList>
            <person name="Fedorova T.V."/>
            <person name="Glazunova O.A."/>
            <person name="Landesman E.O."/>
            <person name="Moiseenko K.V."/>
            <person name="Psurtseva N.V."/>
            <person name="Savinova O.S."/>
            <person name="Shakhova N.V."/>
            <person name="Tyazhelova T.V."/>
            <person name="Vasina D.V."/>
        </authorList>
    </citation>
    <scope>NUCLEOTIDE SEQUENCE [LARGE SCALE GENOMIC DNA]</scope>
    <source>
        <strain evidence="6 7">LE-BIN_3174</strain>
    </source>
</reference>
<dbReference type="PANTHER" id="PTHR23236">
    <property type="entry name" value="EUKARYOTIC TRANSLATION INITIATION FACTOR 4B/4H"/>
    <property type="match status" value="1"/>
</dbReference>
<feature type="compositionally biased region" description="Basic and acidic residues" evidence="4">
    <location>
        <begin position="418"/>
        <end position="436"/>
    </location>
</feature>
<dbReference type="OrthoDB" id="439808at2759"/>
<feature type="compositionally biased region" description="Acidic residues" evidence="4">
    <location>
        <begin position="48"/>
        <end position="71"/>
    </location>
</feature>
<feature type="region of interest" description="Disordered" evidence="4">
    <location>
        <begin position="204"/>
        <end position="230"/>
    </location>
</feature>
<sequence length="467" mass="50879">MSSGDSSSSSDSESSVAPVQHTKAKNVAAKVSKSKPVDPRSSSSSSESDSDSEDGDSDLDQEEEPQEDEEPVLSHAERRRQKKKLERKGASGDTESPSKESGSKVVKNTAELAPSKIPKRQNSVWVGNLSFKTTPDTLRGFFEGCGEITRVHMPMKMASAGPGARGAVKENRGFAYVDFATLDQKTVAVSMSEGHLDGRRLLIKDGDDFNGRPSTSAAASTEGDSKANGVTATKTAQKILRSQKQPAGPTLFFGNLGFETTEQSLRDLLSRNHKRSQQKGPAKEGEDDEETEKPAVEEKAKWIRKVRMGTFEDTGKCKGWAFVDFFKNDDATEALVNVRNHRLDGRQLVVEYASPDAVRRGGGPRPERDVASKGGPERRESMPKRKVAHDAEVDADGDAPMNNEDDDGSRQPFVKKRKTEEEPAPRTHRYSKDGKPPRTRPKPGAALALAKRETATIVPSQGTKIVF</sequence>
<dbReference type="Gene3D" id="3.30.70.330">
    <property type="match status" value="2"/>
</dbReference>
<keyword evidence="1" id="KW-0677">Repeat</keyword>
<feature type="region of interest" description="Disordered" evidence="4">
    <location>
        <begin position="354"/>
        <end position="454"/>
    </location>
</feature>
<dbReference type="InterPro" id="IPR012677">
    <property type="entry name" value="Nucleotide-bd_a/b_plait_sf"/>
</dbReference>
<dbReference type="STRING" id="92696.A0A4R0S2T9"/>
<dbReference type="AlphaFoldDB" id="A0A4R0S2T9"/>
<dbReference type="PANTHER" id="PTHR23236:SF119">
    <property type="entry name" value="NUCLEAR RNA-BINDING PROTEIN SART-3"/>
    <property type="match status" value="1"/>
</dbReference>
<comment type="caution">
    <text evidence="6">The sequence shown here is derived from an EMBL/GenBank/DDBJ whole genome shotgun (WGS) entry which is preliminary data.</text>
</comment>
<gene>
    <name evidence="6" type="ORF">EIP91_001494</name>
</gene>
<feature type="region of interest" description="Disordered" evidence="4">
    <location>
        <begin position="271"/>
        <end position="296"/>
    </location>
</feature>
<evidence type="ECO:0000313" key="7">
    <source>
        <dbReference type="Proteomes" id="UP000292702"/>
    </source>
</evidence>
<dbReference type="PROSITE" id="PS50102">
    <property type="entry name" value="RRM"/>
    <property type="match status" value="2"/>
</dbReference>
<feature type="compositionally biased region" description="Basic and acidic residues" evidence="4">
    <location>
        <begin position="365"/>
        <end position="392"/>
    </location>
</feature>
<feature type="compositionally biased region" description="Low complexity" evidence="4">
    <location>
        <begin position="1"/>
        <end position="15"/>
    </location>
</feature>
<feature type="domain" description="RRM" evidence="5">
    <location>
        <begin position="249"/>
        <end position="355"/>
    </location>
</feature>
<evidence type="ECO:0000259" key="5">
    <source>
        <dbReference type="PROSITE" id="PS50102"/>
    </source>
</evidence>
<dbReference type="SUPFAM" id="SSF54928">
    <property type="entry name" value="RNA-binding domain, RBD"/>
    <property type="match status" value="2"/>
</dbReference>
<evidence type="ECO:0000256" key="2">
    <source>
        <dbReference type="ARBA" id="ARBA00022884"/>
    </source>
</evidence>
<dbReference type="EMBL" id="RWJN01000014">
    <property type="protein sequence ID" value="TCD70804.1"/>
    <property type="molecule type" value="Genomic_DNA"/>
</dbReference>
<feature type="compositionally biased region" description="Basic residues" evidence="4">
    <location>
        <begin position="77"/>
        <end position="86"/>
    </location>
</feature>
<feature type="domain" description="RRM" evidence="5">
    <location>
        <begin position="122"/>
        <end position="221"/>
    </location>
</feature>
<proteinExistence type="predicted"/>
<dbReference type="InterPro" id="IPR000504">
    <property type="entry name" value="RRM_dom"/>
</dbReference>
<dbReference type="GO" id="GO:0003723">
    <property type="term" value="F:RNA binding"/>
    <property type="evidence" value="ECO:0007669"/>
    <property type="project" value="UniProtKB-UniRule"/>
</dbReference>
<dbReference type="SMART" id="SM00360">
    <property type="entry name" value="RRM"/>
    <property type="match status" value="2"/>
</dbReference>
<dbReference type="InterPro" id="IPR035979">
    <property type="entry name" value="RBD_domain_sf"/>
</dbReference>
<organism evidence="6 7">
    <name type="scientific">Steccherinum ochraceum</name>
    <dbReference type="NCBI Taxonomy" id="92696"/>
    <lineage>
        <taxon>Eukaryota</taxon>
        <taxon>Fungi</taxon>
        <taxon>Dikarya</taxon>
        <taxon>Basidiomycota</taxon>
        <taxon>Agaricomycotina</taxon>
        <taxon>Agaricomycetes</taxon>
        <taxon>Polyporales</taxon>
        <taxon>Steccherinaceae</taxon>
        <taxon>Steccherinum</taxon>
    </lineage>
</organism>
<keyword evidence="7" id="KW-1185">Reference proteome</keyword>
<evidence type="ECO:0000256" key="4">
    <source>
        <dbReference type="SAM" id="MobiDB-lite"/>
    </source>
</evidence>
<dbReference type="Proteomes" id="UP000292702">
    <property type="component" value="Unassembled WGS sequence"/>
</dbReference>
<evidence type="ECO:0000313" key="6">
    <source>
        <dbReference type="EMBL" id="TCD70804.1"/>
    </source>
</evidence>
<evidence type="ECO:0000256" key="3">
    <source>
        <dbReference type="PROSITE-ProRule" id="PRU00176"/>
    </source>
</evidence>
<dbReference type="Pfam" id="PF00076">
    <property type="entry name" value="RRM_1"/>
    <property type="match status" value="2"/>
</dbReference>
<feature type="region of interest" description="Disordered" evidence="4">
    <location>
        <begin position="1"/>
        <end position="114"/>
    </location>
</feature>
<keyword evidence="2 3" id="KW-0694">RNA-binding</keyword>
<protein>
    <recommendedName>
        <fullName evidence="5">RRM domain-containing protein</fullName>
    </recommendedName>
</protein>
<accession>A0A4R0S2T9</accession>
<evidence type="ECO:0000256" key="1">
    <source>
        <dbReference type="ARBA" id="ARBA00022737"/>
    </source>
</evidence>
<feature type="compositionally biased region" description="Acidic residues" evidence="4">
    <location>
        <begin position="393"/>
        <end position="407"/>
    </location>
</feature>
<name>A0A4R0S2T9_9APHY</name>